<dbReference type="Pfam" id="PF20130">
    <property type="entry name" value="DUF6520"/>
    <property type="match status" value="1"/>
</dbReference>
<dbReference type="Proteomes" id="UP000192746">
    <property type="component" value="Unassembled WGS sequence"/>
</dbReference>
<keyword evidence="3" id="KW-1185">Reference proteome</keyword>
<keyword evidence="1" id="KW-0732">Signal</keyword>
<name>A0A1Y1T0E0_9FLAO</name>
<dbReference type="AlphaFoldDB" id="A0A1Y1T0E0"/>
<dbReference type="InterPro" id="IPR045391">
    <property type="entry name" value="DUF6520"/>
</dbReference>
<feature type="signal peptide" evidence="1">
    <location>
        <begin position="1"/>
        <end position="22"/>
    </location>
</feature>
<dbReference type="EMBL" id="ARYN01000021">
    <property type="protein sequence ID" value="ORL43963.1"/>
    <property type="molecule type" value="Genomic_DNA"/>
</dbReference>
<protein>
    <recommendedName>
        <fullName evidence="4">Secreted protein</fullName>
    </recommendedName>
</protein>
<proteinExistence type="predicted"/>
<evidence type="ECO:0000313" key="2">
    <source>
        <dbReference type="EMBL" id="ORL43963.1"/>
    </source>
</evidence>
<comment type="caution">
    <text evidence="2">The sequence shown here is derived from an EMBL/GenBank/DDBJ whole genome shotgun (WGS) entry which is preliminary data.</text>
</comment>
<evidence type="ECO:0000313" key="3">
    <source>
        <dbReference type="Proteomes" id="UP000192746"/>
    </source>
</evidence>
<reference evidence="2 3" key="1">
    <citation type="submission" date="2013-04" db="EMBL/GenBank/DDBJ databases">
        <title>Zunongwangia sp. 22II14-10F7 Genome Sequencing.</title>
        <authorList>
            <person name="Lai Q."/>
            <person name="Shao Z."/>
        </authorList>
    </citation>
    <scope>NUCLEOTIDE SEQUENCE [LARGE SCALE GENOMIC DNA]</scope>
    <source>
        <strain evidence="2 3">22II14-10F7</strain>
    </source>
</reference>
<organism evidence="2 3">
    <name type="scientific">Zunongwangia atlantica 22II14-10F7</name>
    <dbReference type="NCBI Taxonomy" id="1185767"/>
    <lineage>
        <taxon>Bacteria</taxon>
        <taxon>Pseudomonadati</taxon>
        <taxon>Bacteroidota</taxon>
        <taxon>Flavobacteriia</taxon>
        <taxon>Flavobacteriales</taxon>
        <taxon>Flavobacteriaceae</taxon>
        <taxon>Zunongwangia</taxon>
    </lineage>
</organism>
<gene>
    <name evidence="2" type="ORF">IIF7_18392</name>
</gene>
<evidence type="ECO:0008006" key="4">
    <source>
        <dbReference type="Google" id="ProtNLM"/>
    </source>
</evidence>
<dbReference type="STRING" id="1185767.IIF7_18392"/>
<accession>A0A1Y1T0E0</accession>
<feature type="chain" id="PRO_5011965580" description="Secreted protein" evidence="1">
    <location>
        <begin position="23"/>
        <end position="107"/>
    </location>
</feature>
<evidence type="ECO:0000256" key="1">
    <source>
        <dbReference type="SAM" id="SignalP"/>
    </source>
</evidence>
<sequence length="107" mass="11793">MKFKKLILPIVAIVFAIGMAFATTNFTLEPKDSPDIPNDQQATMFVRVNNNWHEVDVDCEDGTSLCQVTFSEDPEINSYQVYNSQDINDPALGSGSIKIIDGPVPSN</sequence>
<dbReference type="RefSeq" id="WP_084843150.1">
    <property type="nucleotide sequence ID" value="NZ_ARYN01000021.1"/>
</dbReference>